<evidence type="ECO:0000256" key="2">
    <source>
        <dbReference type="SAM" id="MobiDB-lite"/>
    </source>
</evidence>
<gene>
    <name evidence="3" type="ORF">RhiirA4_461015</name>
    <name evidence="4" type="ORF">RhiirA4_470940</name>
</gene>
<accession>A0A2I1GHU4</accession>
<name>A0A2I1GHU4_9GLOM</name>
<comment type="caution">
    <text evidence="3">The sequence shown here is derived from an EMBL/GenBank/DDBJ whole genome shotgun (WGS) entry which is preliminary data.</text>
</comment>
<feature type="coiled-coil region" evidence="1">
    <location>
        <begin position="258"/>
        <end position="296"/>
    </location>
</feature>
<proteinExistence type="predicted"/>
<evidence type="ECO:0000313" key="3">
    <source>
        <dbReference type="EMBL" id="PKY46197.1"/>
    </source>
</evidence>
<dbReference type="VEuPathDB" id="FungiDB:RhiirFUN_021267"/>
<dbReference type="EMBL" id="LLXI01001304">
    <property type="protein sequence ID" value="PKY52978.1"/>
    <property type="molecule type" value="Genomic_DNA"/>
</dbReference>
<sequence length="306" mass="35107">MCHQLMITKSWECILGDLDYGQAKGLGLALYELDSSKDWETHLMHIFKSCVVHFQRNLFNKHFSQETYNLAKSILNAPSQESVESILNAIESSDESGAKDWAKYYKTPWIISSLNINMSKMERQIWRKYGNNTNAAEAAHALINREGKQLKLLSAILWHDEKLLKIKSTQDNSGVPYTRCDKSEVKRQQIASNRKAAKYNKKNETKNSCKRKTSSINSNEKRLRLAETVSNTTNLEDINNEIRVENLGRSSTSSINKENEVMLNIELEERKLALLERQAKLRKEVAEAEAIELQNRQLKISMGLTL</sequence>
<reference evidence="3 5" key="1">
    <citation type="submission" date="2015-10" db="EMBL/GenBank/DDBJ databases">
        <title>Genome analyses suggest a sexual origin of heterokaryosis in a supposedly ancient asexual fungus.</title>
        <authorList>
            <person name="Ropars J."/>
            <person name="Sedzielewska K."/>
            <person name="Noel J."/>
            <person name="Charron P."/>
            <person name="Farinelli L."/>
            <person name="Marton T."/>
            <person name="Kruger M."/>
            <person name="Pelin A."/>
            <person name="Brachmann A."/>
            <person name="Corradi N."/>
        </authorList>
    </citation>
    <scope>NUCLEOTIDE SEQUENCE [LARGE SCALE GENOMIC DNA]</scope>
    <source>
        <strain evidence="3 5">A4</strain>
    </source>
</reference>
<evidence type="ECO:0000256" key="1">
    <source>
        <dbReference type="SAM" id="Coils"/>
    </source>
</evidence>
<dbReference type="EMBL" id="LLXI01000439">
    <property type="protein sequence ID" value="PKY46197.1"/>
    <property type="molecule type" value="Genomic_DNA"/>
</dbReference>
<dbReference type="AlphaFoldDB" id="A0A2I1GHU4"/>
<dbReference type="VEuPathDB" id="FungiDB:RhiirA1_486241"/>
<evidence type="ECO:0000313" key="5">
    <source>
        <dbReference type="Proteomes" id="UP000234323"/>
    </source>
</evidence>
<evidence type="ECO:0000313" key="4">
    <source>
        <dbReference type="EMBL" id="PKY52978.1"/>
    </source>
</evidence>
<dbReference type="Proteomes" id="UP000234323">
    <property type="component" value="Unassembled WGS sequence"/>
</dbReference>
<organism evidence="3 5">
    <name type="scientific">Rhizophagus irregularis</name>
    <dbReference type="NCBI Taxonomy" id="588596"/>
    <lineage>
        <taxon>Eukaryota</taxon>
        <taxon>Fungi</taxon>
        <taxon>Fungi incertae sedis</taxon>
        <taxon>Mucoromycota</taxon>
        <taxon>Glomeromycotina</taxon>
        <taxon>Glomeromycetes</taxon>
        <taxon>Glomerales</taxon>
        <taxon>Glomeraceae</taxon>
        <taxon>Rhizophagus</taxon>
    </lineage>
</organism>
<feature type="region of interest" description="Disordered" evidence="2">
    <location>
        <begin position="191"/>
        <end position="217"/>
    </location>
</feature>
<keyword evidence="1" id="KW-0175">Coiled coil</keyword>
<keyword evidence="5" id="KW-1185">Reference proteome</keyword>
<dbReference type="VEuPathDB" id="FungiDB:RhiirA1_459628"/>
<dbReference type="VEuPathDB" id="FungiDB:FUN_010878"/>
<dbReference type="VEuPathDB" id="FungiDB:RhiirFUN_021266"/>
<protein>
    <submittedName>
        <fullName evidence="3">Uncharacterized protein</fullName>
    </submittedName>
</protein>